<dbReference type="AlphaFoldDB" id="C0FQW7"/>
<dbReference type="Pfam" id="PF07275">
    <property type="entry name" value="ArdA"/>
    <property type="match status" value="1"/>
</dbReference>
<dbReference type="EMBL" id="ACFY01000048">
    <property type="protein sequence ID" value="EEG95047.1"/>
    <property type="molecule type" value="Genomic_DNA"/>
</dbReference>
<dbReference type="InterPro" id="IPR009899">
    <property type="entry name" value="ArdA"/>
</dbReference>
<dbReference type="Proteomes" id="UP000003561">
    <property type="component" value="Unassembled WGS sequence"/>
</dbReference>
<evidence type="ECO:0000313" key="1">
    <source>
        <dbReference type="EMBL" id="EEG95047.1"/>
    </source>
</evidence>
<organism evidence="1 2">
    <name type="scientific">Roseburia inulinivorans DSM 16841</name>
    <dbReference type="NCBI Taxonomy" id="622312"/>
    <lineage>
        <taxon>Bacteria</taxon>
        <taxon>Bacillati</taxon>
        <taxon>Bacillota</taxon>
        <taxon>Clostridia</taxon>
        <taxon>Lachnospirales</taxon>
        <taxon>Lachnospiraceae</taxon>
        <taxon>Roseburia</taxon>
    </lineage>
</organism>
<dbReference type="Gene3D" id="3.10.20.480">
    <property type="entry name" value="Antirestriction protein ArdA, domain 1"/>
    <property type="match status" value="1"/>
</dbReference>
<reference evidence="1 2" key="2">
    <citation type="submission" date="2009-03" db="EMBL/GenBank/DDBJ databases">
        <title>Draft genome sequence of Roseburia inulinivorans (DSM 16841).</title>
        <authorList>
            <person name="Sudarsanam P."/>
            <person name="Ley R."/>
            <person name="Guruge J."/>
            <person name="Turnbaugh P.J."/>
            <person name="Mahowald M."/>
            <person name="Liep D."/>
            <person name="Gordon J."/>
        </authorList>
    </citation>
    <scope>NUCLEOTIDE SEQUENCE [LARGE SCALE GENOMIC DNA]</scope>
    <source>
        <strain evidence="1 2">DSM 16841</strain>
    </source>
</reference>
<dbReference type="InterPro" id="IPR041893">
    <property type="entry name" value="ArdA_dom3"/>
</dbReference>
<proteinExistence type="predicted"/>
<protein>
    <submittedName>
        <fullName evidence="1">Antirestriction protein ArdA</fullName>
    </submittedName>
</protein>
<comment type="caution">
    <text evidence="1">The sequence shown here is derived from an EMBL/GenBank/DDBJ whole genome shotgun (WGS) entry which is preliminary data.</text>
</comment>
<name>C0FQW7_9FIRM</name>
<dbReference type="InterPro" id="IPR041895">
    <property type="entry name" value="ArdA_dom1"/>
</dbReference>
<reference evidence="1 2" key="1">
    <citation type="submission" date="2009-02" db="EMBL/GenBank/DDBJ databases">
        <authorList>
            <person name="Fulton L."/>
            <person name="Clifton S."/>
            <person name="Fulton B."/>
            <person name="Xu J."/>
            <person name="Minx P."/>
            <person name="Pepin K.H."/>
            <person name="Johnson M."/>
            <person name="Bhonagiri V."/>
            <person name="Nash W.E."/>
            <person name="Mardis E.R."/>
            <person name="Wilson R.K."/>
        </authorList>
    </citation>
    <scope>NUCLEOTIDE SEQUENCE [LARGE SCALE GENOMIC DNA]</scope>
    <source>
        <strain evidence="1 2">DSM 16841</strain>
    </source>
</reference>
<dbReference type="Gene3D" id="1.10.10.1190">
    <property type="entry name" value="Antirestriction protein ArdA, domain 3"/>
    <property type="match status" value="1"/>
</dbReference>
<accession>C0FQW7</accession>
<evidence type="ECO:0000313" key="2">
    <source>
        <dbReference type="Proteomes" id="UP000003561"/>
    </source>
</evidence>
<gene>
    <name evidence="1" type="ORF">ROSEINA2194_01121</name>
</gene>
<sequence>MESVFEAFISNPALYSAGHLVGETLHFPTNTEEVQSLLKRIGVDGVRCQEYFIISFDSDILGLYDYLGEYENIDELNHLAHLLKELSPSERETLEAVMDSDQHCGSVQDLINLTQNLDCYDLHPGVDNEEMLGRLYVEDMESLEVPDNIKPYFDFEAYGQDISINENGHFAPGGYVTKVSDDFREVYHGPQDIPAEHRVFCLPSAFDPGADGRLSRNY</sequence>
<dbReference type="eggNOG" id="COG4734">
    <property type="taxonomic scope" value="Bacteria"/>
</dbReference>